<feature type="transmembrane region" description="Helical" evidence="7">
    <location>
        <begin position="45"/>
        <end position="65"/>
    </location>
</feature>
<name>A0A7R9HJ45_9NEOP</name>
<evidence type="ECO:0000313" key="9">
    <source>
        <dbReference type="EMBL" id="CAD7424243.1"/>
    </source>
</evidence>
<sequence length="497" mass="54557">MKQLVGLKSWSKAELSSLSFCVVLIAGAPNSEVDSAQLVYDISKVPARFIIAFMGALSLALQYALNVNMSVAIVAMVKHTGQLDQYNSSINVTELDTCPGILLQYGEDQINQLDFQEGEFEWNDVTQGQILASYYYGYIMTQILGGYLAGRFGGKHVLGGGIFAAGIVTLLFPILSRLHVYALIAARIMQGAFQGVMLPAMHSMFGQWFPPNEQTSFSGIIFSAMHLGTVTAMGLSGYLVSWGGWDLVFYVFGGSAIVFFFPWLYLVYNSPQVHPRISLQEKTYILSGLRKDLEKKKSKVLVPWCRMLTSVPVWAGIYMNFGLTWVLYTLLAQLPTYTKNILHFDIKQSGVLSAIPYLFAWAGSLFWSFISQLLRKKNIMSQITAYKLFNGIASLGSALSLYLVTVFGCNTTAIMILFVLTMTSSGAFLGGSAINHIDLANNFAGTLSGITFTITNFAGFFSPLVTSAIISERVIRTPSSIGLFLSRDVGIPICCQI</sequence>
<dbReference type="PANTHER" id="PTHR11662:SF399">
    <property type="entry name" value="FI19708P1-RELATED"/>
    <property type="match status" value="1"/>
</dbReference>
<feature type="transmembrane region" description="Helical" evidence="7">
    <location>
        <begin position="313"/>
        <end position="334"/>
    </location>
</feature>
<evidence type="ECO:0000256" key="1">
    <source>
        <dbReference type="ARBA" id="ARBA00004141"/>
    </source>
</evidence>
<gene>
    <name evidence="9" type="ORF">TMSB3V08_LOCUS1201</name>
</gene>
<evidence type="ECO:0000256" key="5">
    <source>
        <dbReference type="ARBA" id="ARBA00022989"/>
    </source>
</evidence>
<dbReference type="GO" id="GO:0016020">
    <property type="term" value="C:membrane"/>
    <property type="evidence" value="ECO:0007669"/>
    <property type="project" value="UniProtKB-SubCell"/>
</dbReference>
<keyword evidence="5 7" id="KW-1133">Transmembrane helix</keyword>
<feature type="transmembrane region" description="Helical" evidence="7">
    <location>
        <begin position="413"/>
        <end position="434"/>
    </location>
</feature>
<accession>A0A7R9HJ45</accession>
<comment type="subcellular location">
    <subcellularLocation>
        <location evidence="1">Membrane</location>
        <topology evidence="1">Multi-pass membrane protein</topology>
    </subcellularLocation>
</comment>
<evidence type="ECO:0000256" key="7">
    <source>
        <dbReference type="SAM" id="Phobius"/>
    </source>
</evidence>
<feature type="transmembrane region" description="Helical" evidence="7">
    <location>
        <begin position="217"/>
        <end position="241"/>
    </location>
</feature>
<feature type="domain" description="Major facilitator superfamily (MFS) profile" evidence="8">
    <location>
        <begin position="48"/>
        <end position="497"/>
    </location>
</feature>
<evidence type="ECO:0000256" key="3">
    <source>
        <dbReference type="ARBA" id="ARBA00022692"/>
    </source>
</evidence>
<dbReference type="AlphaFoldDB" id="A0A7R9HJ45"/>
<evidence type="ECO:0000256" key="2">
    <source>
        <dbReference type="ARBA" id="ARBA00022448"/>
    </source>
</evidence>
<keyword evidence="3 7" id="KW-0812">Transmembrane</keyword>
<proteinExistence type="predicted"/>
<evidence type="ECO:0000259" key="8">
    <source>
        <dbReference type="PROSITE" id="PS50850"/>
    </source>
</evidence>
<feature type="transmembrane region" description="Helical" evidence="7">
    <location>
        <begin position="386"/>
        <end position="407"/>
    </location>
</feature>
<dbReference type="FunFam" id="1.20.1250.20:FF:000003">
    <property type="entry name" value="Solute carrier family 17 member 3"/>
    <property type="match status" value="1"/>
</dbReference>
<feature type="transmembrane region" description="Helical" evidence="7">
    <location>
        <begin position="181"/>
        <end position="205"/>
    </location>
</feature>
<dbReference type="PROSITE" id="PS50850">
    <property type="entry name" value="MFS"/>
    <property type="match status" value="1"/>
</dbReference>
<keyword evidence="6 7" id="KW-0472">Membrane</keyword>
<dbReference type="Gene3D" id="1.20.1250.20">
    <property type="entry name" value="MFS general substrate transporter like domains"/>
    <property type="match status" value="2"/>
</dbReference>
<protein>
    <recommendedName>
        <fullName evidence="8">Major facilitator superfamily (MFS) profile domain-containing protein</fullName>
    </recommendedName>
</protein>
<evidence type="ECO:0000256" key="4">
    <source>
        <dbReference type="ARBA" id="ARBA00022847"/>
    </source>
</evidence>
<feature type="transmembrane region" description="Helical" evidence="7">
    <location>
        <begin position="354"/>
        <end position="374"/>
    </location>
</feature>
<dbReference type="InterPro" id="IPR011701">
    <property type="entry name" value="MFS"/>
</dbReference>
<dbReference type="GO" id="GO:0006820">
    <property type="term" value="P:monoatomic anion transport"/>
    <property type="evidence" value="ECO:0007669"/>
    <property type="project" value="TreeGrafter"/>
</dbReference>
<dbReference type="SUPFAM" id="SSF103473">
    <property type="entry name" value="MFS general substrate transporter"/>
    <property type="match status" value="1"/>
</dbReference>
<dbReference type="InterPro" id="IPR020846">
    <property type="entry name" value="MFS_dom"/>
</dbReference>
<feature type="transmembrane region" description="Helical" evidence="7">
    <location>
        <begin position="247"/>
        <end position="268"/>
    </location>
</feature>
<evidence type="ECO:0000256" key="6">
    <source>
        <dbReference type="ARBA" id="ARBA00023136"/>
    </source>
</evidence>
<feature type="transmembrane region" description="Helical" evidence="7">
    <location>
        <begin position="446"/>
        <end position="470"/>
    </location>
</feature>
<dbReference type="Pfam" id="PF07690">
    <property type="entry name" value="MFS_1"/>
    <property type="match status" value="1"/>
</dbReference>
<dbReference type="InterPro" id="IPR036259">
    <property type="entry name" value="MFS_trans_sf"/>
</dbReference>
<dbReference type="GO" id="GO:0015293">
    <property type="term" value="F:symporter activity"/>
    <property type="evidence" value="ECO:0007669"/>
    <property type="project" value="UniProtKB-KW"/>
</dbReference>
<feature type="transmembrane region" description="Helical" evidence="7">
    <location>
        <begin position="157"/>
        <end position="175"/>
    </location>
</feature>
<keyword evidence="2" id="KW-0813">Transport</keyword>
<dbReference type="PANTHER" id="PTHR11662">
    <property type="entry name" value="SOLUTE CARRIER FAMILY 17"/>
    <property type="match status" value="1"/>
</dbReference>
<dbReference type="EMBL" id="OB792769">
    <property type="protein sequence ID" value="CAD7424243.1"/>
    <property type="molecule type" value="Genomic_DNA"/>
</dbReference>
<dbReference type="InterPro" id="IPR050382">
    <property type="entry name" value="MFS_Na/Anion_cotransporter"/>
</dbReference>
<keyword evidence="4" id="KW-0769">Symport</keyword>
<organism evidence="9">
    <name type="scientific">Timema monikensis</name>
    <dbReference type="NCBI Taxonomy" id="170555"/>
    <lineage>
        <taxon>Eukaryota</taxon>
        <taxon>Metazoa</taxon>
        <taxon>Ecdysozoa</taxon>
        <taxon>Arthropoda</taxon>
        <taxon>Hexapoda</taxon>
        <taxon>Insecta</taxon>
        <taxon>Pterygota</taxon>
        <taxon>Neoptera</taxon>
        <taxon>Polyneoptera</taxon>
        <taxon>Phasmatodea</taxon>
        <taxon>Timematodea</taxon>
        <taxon>Timematoidea</taxon>
        <taxon>Timematidae</taxon>
        <taxon>Timema</taxon>
    </lineage>
</organism>
<reference evidence="9" key="1">
    <citation type="submission" date="2020-11" db="EMBL/GenBank/DDBJ databases">
        <authorList>
            <person name="Tran Van P."/>
        </authorList>
    </citation>
    <scope>NUCLEOTIDE SEQUENCE</scope>
</reference>